<dbReference type="SUPFAM" id="SSF49464">
    <property type="entry name" value="Carboxypeptidase regulatory domain-like"/>
    <property type="match status" value="1"/>
</dbReference>
<dbReference type="PANTHER" id="PTHR30442:SF0">
    <property type="entry name" value="FE(3+) DICITRATE TRANSPORT PROTEIN FECA"/>
    <property type="match status" value="1"/>
</dbReference>
<feature type="signal peptide" evidence="10">
    <location>
        <begin position="1"/>
        <end position="22"/>
    </location>
</feature>
<comment type="caution">
    <text evidence="13">The sequence shown here is derived from an EMBL/GenBank/DDBJ whole genome shotgun (WGS) entry which is preliminary data.</text>
</comment>
<dbReference type="InterPro" id="IPR012910">
    <property type="entry name" value="Plug_dom"/>
</dbReference>
<evidence type="ECO:0000256" key="6">
    <source>
        <dbReference type="ARBA" id="ARBA00023136"/>
    </source>
</evidence>
<evidence type="ECO:0000313" key="13">
    <source>
        <dbReference type="EMBL" id="PKD44469.1"/>
    </source>
</evidence>
<dbReference type="Gene3D" id="2.40.170.20">
    <property type="entry name" value="TonB-dependent receptor, beta-barrel domain"/>
    <property type="match status" value="1"/>
</dbReference>
<keyword evidence="5 9" id="KW-0798">TonB box</keyword>
<dbReference type="InterPro" id="IPR036942">
    <property type="entry name" value="Beta-barrel_TonB_sf"/>
</dbReference>
<dbReference type="GO" id="GO:0033214">
    <property type="term" value="P:siderophore-iron import into cell"/>
    <property type="evidence" value="ECO:0007669"/>
    <property type="project" value="TreeGrafter"/>
</dbReference>
<keyword evidence="14" id="KW-1185">Reference proteome</keyword>
<accession>A0A2N0VJW8</accession>
<keyword evidence="3 8" id="KW-1134">Transmembrane beta strand</keyword>
<feature type="domain" description="TonB-dependent receptor-like beta-barrel" evidence="11">
    <location>
        <begin position="314"/>
        <end position="792"/>
    </location>
</feature>
<gene>
    <name evidence="13" type="ORF">CWD77_03100</name>
</gene>
<evidence type="ECO:0000256" key="4">
    <source>
        <dbReference type="ARBA" id="ARBA00022692"/>
    </source>
</evidence>
<evidence type="ECO:0000256" key="9">
    <source>
        <dbReference type="RuleBase" id="RU003357"/>
    </source>
</evidence>
<evidence type="ECO:0000256" key="7">
    <source>
        <dbReference type="ARBA" id="ARBA00023237"/>
    </source>
</evidence>
<protein>
    <submittedName>
        <fullName evidence="13">TonB-dependent receptor</fullName>
    </submittedName>
</protein>
<comment type="subcellular location">
    <subcellularLocation>
        <location evidence="1 8">Cell outer membrane</location>
        <topology evidence="1 8">Multi-pass membrane protein</topology>
    </subcellularLocation>
</comment>
<keyword evidence="7 8" id="KW-0998">Cell outer membrane</keyword>
<evidence type="ECO:0000256" key="2">
    <source>
        <dbReference type="ARBA" id="ARBA00022448"/>
    </source>
</evidence>
<dbReference type="InterPro" id="IPR000531">
    <property type="entry name" value="Beta-barrel_TonB"/>
</dbReference>
<keyword evidence="10" id="KW-0732">Signal</keyword>
<dbReference type="InterPro" id="IPR037066">
    <property type="entry name" value="Plug_dom_sf"/>
</dbReference>
<organism evidence="13 14">
    <name type="scientific">Rhodohalobacter barkolensis</name>
    <dbReference type="NCBI Taxonomy" id="2053187"/>
    <lineage>
        <taxon>Bacteria</taxon>
        <taxon>Pseudomonadati</taxon>
        <taxon>Balneolota</taxon>
        <taxon>Balneolia</taxon>
        <taxon>Balneolales</taxon>
        <taxon>Balneolaceae</taxon>
        <taxon>Rhodohalobacter</taxon>
    </lineage>
</organism>
<keyword evidence="4 8" id="KW-0812">Transmembrane</keyword>
<dbReference type="InterPro" id="IPR008969">
    <property type="entry name" value="CarboxyPept-like_regulatory"/>
</dbReference>
<feature type="domain" description="TonB-dependent receptor plug" evidence="12">
    <location>
        <begin position="140"/>
        <end position="238"/>
    </location>
</feature>
<sequence>MMKLKVCSLFIVFILLAYPAMSQHQLSGTVTQLESGEPIEDVQIFDNEAGKVYLSDKDGQFKITGLEKGTYNLIFYALGYEIVNRSFTIDDRSITANVEMESLNREMTEVAIIEQRDQLFSIQRLRQVEGTSIFAGKKNEVISLDQMTVNTSSNNARQIYSQISGLNIFDSNDAGLQLNIGGRGLDPNRSSNFNTRQNGYDISADVLGYPESYYTPPAEALREIQVIRGAASLQFGTQFGGLVNFKLKKPNRSKAFEFTTRNTVGSNSLFTSHNSVSGTVGNLGYYAYYNRKEGDSFRPNSSFKSDNVYFYTDYRLSNNTTISADFTYLYYLAQQPGGLTDAQFYSDPTFSNRTRNWFEVNWKLASAKLEHRFSNKTRLSLLAYGLDASRKSVGFRTNRVSQQDDLDAPRDLIVGNFNNWATEIRFLHRYSIGDKNNVMLLGSKYYNSDNTSVQGPGSANANSDFSLAEDTFPNYPNQSDFTFPNRNLAFFGENIFYLNDNLSVTPGFRFEYIKTESLGSFKRINFDLAGNPILNETFNDDRSFDRNLLLLGAGLSYYTESNLELYANFSQNYRSVTFNDIRIVNPTFQVDPDITDESGFTTDIGIRGQYGNIFSYDVNIFGLMYDGRLGEVLRAETRVDASGESVETGRVVRFRGNIGRAFMYGLESVAELNVLTLFGNNSSSSRLNIFANTAITQSDYLDSEISGVEGNNVEFVPLINLKTGLSFGYRNLLGSLQYTFVSDQFTDASNAEQNVNDNQSGIKGEIPAYDIMDLSLSWSYSYFTLEAGINNVLDANYFTRRATGYPGPGIIPSPSRTFYGTLQIKI</sequence>
<dbReference type="OrthoDB" id="9758472at2"/>
<evidence type="ECO:0000313" key="14">
    <source>
        <dbReference type="Proteomes" id="UP000233398"/>
    </source>
</evidence>
<comment type="similarity">
    <text evidence="8 9">Belongs to the TonB-dependent receptor family.</text>
</comment>
<dbReference type="Pfam" id="PF13715">
    <property type="entry name" value="CarbopepD_reg_2"/>
    <property type="match status" value="1"/>
</dbReference>
<dbReference type="Proteomes" id="UP000233398">
    <property type="component" value="Unassembled WGS sequence"/>
</dbReference>
<dbReference type="SUPFAM" id="SSF56935">
    <property type="entry name" value="Porins"/>
    <property type="match status" value="1"/>
</dbReference>
<dbReference type="GO" id="GO:0009279">
    <property type="term" value="C:cell outer membrane"/>
    <property type="evidence" value="ECO:0007669"/>
    <property type="project" value="UniProtKB-SubCell"/>
</dbReference>
<evidence type="ECO:0000256" key="8">
    <source>
        <dbReference type="PROSITE-ProRule" id="PRU01360"/>
    </source>
</evidence>
<evidence type="ECO:0000256" key="5">
    <source>
        <dbReference type="ARBA" id="ARBA00023077"/>
    </source>
</evidence>
<dbReference type="InterPro" id="IPR039426">
    <property type="entry name" value="TonB-dep_rcpt-like"/>
</dbReference>
<evidence type="ECO:0000256" key="1">
    <source>
        <dbReference type="ARBA" id="ARBA00004571"/>
    </source>
</evidence>
<evidence type="ECO:0000259" key="12">
    <source>
        <dbReference type="Pfam" id="PF07715"/>
    </source>
</evidence>
<keyword evidence="2 8" id="KW-0813">Transport</keyword>
<reference evidence="13 14" key="1">
    <citation type="submission" date="2017-11" db="EMBL/GenBank/DDBJ databases">
        <title>Rhodohalobacter 15182 sp. nov., isolated from a salt lake.</title>
        <authorList>
            <person name="Han S."/>
        </authorList>
    </citation>
    <scope>NUCLEOTIDE SEQUENCE [LARGE SCALE GENOMIC DNA]</scope>
    <source>
        <strain evidence="13 14">15182</strain>
    </source>
</reference>
<evidence type="ECO:0000259" key="11">
    <source>
        <dbReference type="Pfam" id="PF00593"/>
    </source>
</evidence>
<feature type="chain" id="PRO_5015000533" evidence="10">
    <location>
        <begin position="23"/>
        <end position="826"/>
    </location>
</feature>
<proteinExistence type="inferred from homology"/>
<dbReference type="PROSITE" id="PS52016">
    <property type="entry name" value="TONB_DEPENDENT_REC_3"/>
    <property type="match status" value="1"/>
</dbReference>
<dbReference type="Gene3D" id="2.170.130.10">
    <property type="entry name" value="TonB-dependent receptor, plug domain"/>
    <property type="match status" value="1"/>
</dbReference>
<evidence type="ECO:0000256" key="10">
    <source>
        <dbReference type="SAM" id="SignalP"/>
    </source>
</evidence>
<dbReference type="Gene3D" id="2.60.40.1120">
    <property type="entry name" value="Carboxypeptidase-like, regulatory domain"/>
    <property type="match status" value="1"/>
</dbReference>
<dbReference type="PANTHER" id="PTHR30442">
    <property type="entry name" value="IRON III DICITRATE TRANSPORT PROTEIN FECA"/>
    <property type="match status" value="1"/>
</dbReference>
<name>A0A2N0VJW8_9BACT</name>
<dbReference type="Pfam" id="PF07715">
    <property type="entry name" value="Plug"/>
    <property type="match status" value="1"/>
</dbReference>
<keyword evidence="13" id="KW-0675">Receptor</keyword>
<dbReference type="AlphaFoldDB" id="A0A2N0VJW8"/>
<dbReference type="Pfam" id="PF00593">
    <property type="entry name" value="TonB_dep_Rec_b-barrel"/>
    <property type="match status" value="1"/>
</dbReference>
<evidence type="ECO:0000256" key="3">
    <source>
        <dbReference type="ARBA" id="ARBA00022452"/>
    </source>
</evidence>
<keyword evidence="6 8" id="KW-0472">Membrane</keyword>
<dbReference type="EMBL" id="PISP01000001">
    <property type="protein sequence ID" value="PKD44469.1"/>
    <property type="molecule type" value="Genomic_DNA"/>
</dbReference>